<organism evidence="5 6">
    <name type="scientific">Raoultibacter massiliensis</name>
    <dbReference type="NCBI Taxonomy" id="1852371"/>
    <lineage>
        <taxon>Bacteria</taxon>
        <taxon>Bacillati</taxon>
        <taxon>Actinomycetota</taxon>
        <taxon>Coriobacteriia</taxon>
        <taxon>Eggerthellales</taxon>
        <taxon>Eggerthellaceae</taxon>
        <taxon>Raoultibacter</taxon>
    </lineage>
</organism>
<dbReference type="InterPro" id="IPR000847">
    <property type="entry name" value="LysR_HTH_N"/>
</dbReference>
<name>A0ABV1JEU7_9ACTN</name>
<accession>A0ABV1JEU7</accession>
<dbReference type="SUPFAM" id="SSF46785">
    <property type="entry name" value="Winged helix' DNA-binding domain"/>
    <property type="match status" value="1"/>
</dbReference>
<gene>
    <name evidence="5" type="ORF">AAA083_11550</name>
</gene>
<dbReference type="Gene3D" id="1.10.10.10">
    <property type="entry name" value="Winged helix-like DNA-binding domain superfamily/Winged helix DNA-binding domain"/>
    <property type="match status" value="1"/>
</dbReference>
<evidence type="ECO:0000313" key="6">
    <source>
        <dbReference type="Proteomes" id="UP001487305"/>
    </source>
</evidence>
<dbReference type="InterPro" id="IPR036388">
    <property type="entry name" value="WH-like_DNA-bd_sf"/>
</dbReference>
<sequence length="306" mass="34686">MVNLPQLREFVTFAKYLNISKAADVLFTSQSNLSKHLKQLEGDLGFNLTCKKGNRIYLTDEGSHFLSGIQSVLCDYDQLVEECQLIQKNEFAKLTLQDPPFSDRACAAFYELVNNIRRASKTVSIDFVHEKFRDRPALLMSDEMHLLLEYHCDDIENIVEQYAQQHILAVQISIEPLAVWGKRFVLEGVDKLDPMRFKELSIMQSSDASSPMNTLISELPAILGYSPKIFVSPARSAAQYYYSGHKNSVFLLPQSYTTKEVFTSRNDMRAVPIADDSIPCRGVALINMRGAYYSFLEPLVKTAEVS</sequence>
<dbReference type="Pfam" id="PF00126">
    <property type="entry name" value="HTH_1"/>
    <property type="match status" value="1"/>
</dbReference>
<dbReference type="PANTHER" id="PTHR30126">
    <property type="entry name" value="HTH-TYPE TRANSCRIPTIONAL REGULATOR"/>
    <property type="match status" value="1"/>
</dbReference>
<proteinExistence type="inferred from homology"/>
<evidence type="ECO:0000256" key="2">
    <source>
        <dbReference type="ARBA" id="ARBA00023015"/>
    </source>
</evidence>
<feature type="domain" description="HTH lysR-type" evidence="4">
    <location>
        <begin position="2"/>
        <end position="59"/>
    </location>
</feature>
<keyword evidence="6" id="KW-1185">Reference proteome</keyword>
<comment type="similarity">
    <text evidence="1">Belongs to the LysR transcriptional regulatory family.</text>
</comment>
<reference evidence="5 6" key="1">
    <citation type="submission" date="2024-04" db="EMBL/GenBank/DDBJ databases">
        <title>Human intestinal bacterial collection.</title>
        <authorList>
            <person name="Pauvert C."/>
            <person name="Hitch T.C.A."/>
            <person name="Clavel T."/>
        </authorList>
    </citation>
    <scope>NUCLEOTIDE SEQUENCE [LARGE SCALE GENOMIC DNA]</scope>
    <source>
        <strain evidence="5 6">CLA-KB-H42</strain>
    </source>
</reference>
<protein>
    <submittedName>
        <fullName evidence="5">LysR family transcriptional regulator</fullName>
    </submittedName>
</protein>
<dbReference type="RefSeq" id="WP_180963449.1">
    <property type="nucleotide sequence ID" value="NZ_JBBNOP010000010.1"/>
</dbReference>
<keyword evidence="2" id="KW-0805">Transcription regulation</keyword>
<evidence type="ECO:0000313" key="5">
    <source>
        <dbReference type="EMBL" id="MEQ3363608.1"/>
    </source>
</evidence>
<keyword evidence="3" id="KW-0804">Transcription</keyword>
<dbReference type="InterPro" id="IPR036390">
    <property type="entry name" value="WH_DNA-bd_sf"/>
</dbReference>
<dbReference type="PROSITE" id="PS50931">
    <property type="entry name" value="HTH_LYSR"/>
    <property type="match status" value="1"/>
</dbReference>
<dbReference type="Proteomes" id="UP001487305">
    <property type="component" value="Unassembled WGS sequence"/>
</dbReference>
<dbReference type="EMBL" id="JBBNOP010000010">
    <property type="protein sequence ID" value="MEQ3363608.1"/>
    <property type="molecule type" value="Genomic_DNA"/>
</dbReference>
<comment type="caution">
    <text evidence="5">The sequence shown here is derived from an EMBL/GenBank/DDBJ whole genome shotgun (WGS) entry which is preliminary data.</text>
</comment>
<evidence type="ECO:0000259" key="4">
    <source>
        <dbReference type="PROSITE" id="PS50931"/>
    </source>
</evidence>
<evidence type="ECO:0000256" key="3">
    <source>
        <dbReference type="ARBA" id="ARBA00023163"/>
    </source>
</evidence>
<evidence type="ECO:0000256" key="1">
    <source>
        <dbReference type="ARBA" id="ARBA00009437"/>
    </source>
</evidence>